<accession>A0A2K8QR37</accession>
<proteinExistence type="predicted"/>
<sequence>MSDERFIITYPEDARIAPVLDGLFAEYRQRYGDYFAHRDPEPEGLYLQPDGIFIVLLRDERPIATGAFKRYDATTAELKRIWTDRTLRRQGLAKRVLHELEQHARRLGYRDLFLTTGFRQPEAVGLYLSEGYQPQFDTQVDPEYYSLPPHDGRLPFRKPLYGPVPNRAAQQERVKV</sequence>
<organism evidence="3 4">
    <name type="scientific">Dickeya fangzhongdai</name>
    <dbReference type="NCBI Taxonomy" id="1778540"/>
    <lineage>
        <taxon>Bacteria</taxon>
        <taxon>Pseudomonadati</taxon>
        <taxon>Pseudomonadota</taxon>
        <taxon>Gammaproteobacteria</taxon>
        <taxon>Enterobacterales</taxon>
        <taxon>Pectobacteriaceae</taxon>
        <taxon>Dickeya</taxon>
    </lineage>
</organism>
<dbReference type="KEGG" id="dfn:CVE23_19585"/>
<evidence type="ECO:0000256" key="2">
    <source>
        <dbReference type="ARBA" id="ARBA00023315"/>
    </source>
</evidence>
<dbReference type="Proteomes" id="UP000231901">
    <property type="component" value="Chromosome"/>
</dbReference>
<dbReference type="GO" id="GO:0016747">
    <property type="term" value="F:acyltransferase activity, transferring groups other than amino-acyl groups"/>
    <property type="evidence" value="ECO:0007669"/>
    <property type="project" value="InterPro"/>
</dbReference>
<dbReference type="CDD" id="cd04301">
    <property type="entry name" value="NAT_SF"/>
    <property type="match status" value="1"/>
</dbReference>
<dbReference type="Gene3D" id="3.40.630.30">
    <property type="match status" value="1"/>
</dbReference>
<keyword evidence="2" id="KW-0012">Acyltransferase</keyword>
<gene>
    <name evidence="3" type="ORF">CVE23_19585</name>
</gene>
<evidence type="ECO:0000256" key="1">
    <source>
        <dbReference type="ARBA" id="ARBA00022679"/>
    </source>
</evidence>
<dbReference type="OrthoDB" id="9803233at2"/>
<dbReference type="InterPro" id="IPR050832">
    <property type="entry name" value="Bact_Acetyltransf"/>
</dbReference>
<name>A0A2K8QR37_9GAMM</name>
<dbReference type="PANTHER" id="PTHR43877:SF2">
    <property type="entry name" value="AMINOALKYLPHOSPHONATE N-ACETYLTRANSFERASE-RELATED"/>
    <property type="match status" value="1"/>
</dbReference>
<keyword evidence="1 3" id="KW-0808">Transferase</keyword>
<evidence type="ECO:0000313" key="3">
    <source>
        <dbReference type="EMBL" id="ATZ95979.1"/>
    </source>
</evidence>
<dbReference type="EMBL" id="CP025003">
    <property type="protein sequence ID" value="ATZ95979.1"/>
    <property type="molecule type" value="Genomic_DNA"/>
</dbReference>
<dbReference type="Pfam" id="PF00583">
    <property type="entry name" value="Acetyltransf_1"/>
    <property type="match status" value="1"/>
</dbReference>
<dbReference type="SUPFAM" id="SSF55729">
    <property type="entry name" value="Acyl-CoA N-acyltransferases (Nat)"/>
    <property type="match status" value="1"/>
</dbReference>
<dbReference type="GeneID" id="66566520"/>
<dbReference type="AlphaFoldDB" id="A0A2K8QR37"/>
<dbReference type="RefSeq" id="WP_038920324.1">
    <property type="nucleotide sequence ID" value="NZ_BMJF01000005.1"/>
</dbReference>
<dbReference type="PANTHER" id="PTHR43877">
    <property type="entry name" value="AMINOALKYLPHOSPHONATE N-ACETYLTRANSFERASE-RELATED-RELATED"/>
    <property type="match status" value="1"/>
</dbReference>
<keyword evidence="4" id="KW-1185">Reference proteome</keyword>
<dbReference type="InterPro" id="IPR000182">
    <property type="entry name" value="GNAT_dom"/>
</dbReference>
<protein>
    <submittedName>
        <fullName evidence="3">N-acetyltransferase</fullName>
    </submittedName>
</protein>
<evidence type="ECO:0000313" key="4">
    <source>
        <dbReference type="Proteomes" id="UP000231901"/>
    </source>
</evidence>
<dbReference type="InterPro" id="IPR016181">
    <property type="entry name" value="Acyl_CoA_acyltransferase"/>
</dbReference>
<dbReference type="PROSITE" id="PS51186">
    <property type="entry name" value="GNAT"/>
    <property type="match status" value="1"/>
</dbReference>
<reference evidence="4" key="1">
    <citation type="journal article" date="2018" name="Genome Announc.">
        <title>Complete genome sequence of a Dickeya fangzhongdai type strain causing bleeding canker of pear tree trunks.</title>
        <authorList>
            <person name="Zhao Y."/>
            <person name="Tian Y."/>
            <person name="Li X."/>
            <person name="Hu B."/>
        </authorList>
    </citation>
    <scope>NUCLEOTIDE SEQUENCE [LARGE SCALE GENOMIC DNA]</scope>
    <source>
        <strain evidence="4">DSM 101947</strain>
    </source>
</reference>